<dbReference type="Proteomes" id="UP000230842">
    <property type="component" value="Unassembled WGS sequence"/>
</dbReference>
<feature type="domain" description="HTH merR-type" evidence="5">
    <location>
        <begin position="7"/>
        <end position="76"/>
    </location>
</feature>
<evidence type="ECO:0000256" key="4">
    <source>
        <dbReference type="ARBA" id="ARBA00023163"/>
    </source>
</evidence>
<proteinExistence type="predicted"/>
<evidence type="ECO:0000256" key="1">
    <source>
        <dbReference type="ARBA" id="ARBA00022491"/>
    </source>
</evidence>
<keyword evidence="1" id="KW-0678">Repressor</keyword>
<dbReference type="PANTHER" id="PTHR30204">
    <property type="entry name" value="REDOX-CYCLING DRUG-SENSING TRANSCRIPTIONAL ACTIVATOR SOXR"/>
    <property type="match status" value="1"/>
</dbReference>
<dbReference type="SMART" id="SM00422">
    <property type="entry name" value="HTH_MERR"/>
    <property type="match status" value="1"/>
</dbReference>
<keyword evidence="2" id="KW-0805">Transcription regulation</keyword>
<evidence type="ECO:0000313" key="6">
    <source>
        <dbReference type="EMBL" id="PJJ56151.1"/>
    </source>
</evidence>
<name>A0A2M9BDW6_9ACTN</name>
<dbReference type="InterPro" id="IPR047057">
    <property type="entry name" value="MerR_fam"/>
</dbReference>
<gene>
    <name evidence="6" type="ORF">CLV56_0355</name>
</gene>
<evidence type="ECO:0000259" key="5">
    <source>
        <dbReference type="PROSITE" id="PS50937"/>
    </source>
</evidence>
<dbReference type="EMBL" id="PGEZ01000001">
    <property type="protein sequence ID" value="PJJ56151.1"/>
    <property type="molecule type" value="Genomic_DNA"/>
</dbReference>
<dbReference type="OrthoDB" id="9800334at2"/>
<dbReference type="GO" id="GO:0003700">
    <property type="term" value="F:DNA-binding transcription factor activity"/>
    <property type="evidence" value="ECO:0007669"/>
    <property type="project" value="InterPro"/>
</dbReference>
<sequence>MEGSELLWGVGAVADRLGIATPTLRTWERRYGIGPSQRTSGGHRRYSETDIRRVQMMNRIVSSGVPAQSAARVALSLDPAGLLAALDSDEPGASRPAHVLATPAESRERIEAAACELDVVGLSDLLSDTMREWGVIGGWVNVLAPSLAHLDLQVAVGAAGEEVRRLARDRVESELRSLSRGFGARFTGVRPVVLTSVEPERESLTLLALEAALAAKGVAAVNLGCAITPGALGAAVGRLAPAAVYVWSMTEDVDWLDAVVADAPPTTSFLLGGEGWAPSRPVVGEGGREAERAPDLLATTDRLITMMQTTPQPG</sequence>
<dbReference type="GO" id="GO:0003677">
    <property type="term" value="F:DNA binding"/>
    <property type="evidence" value="ECO:0007669"/>
    <property type="project" value="UniProtKB-KW"/>
</dbReference>
<dbReference type="SUPFAM" id="SSF46955">
    <property type="entry name" value="Putative DNA-binding domain"/>
    <property type="match status" value="1"/>
</dbReference>
<keyword evidence="4" id="KW-0804">Transcription</keyword>
<keyword evidence="3" id="KW-0238">DNA-binding</keyword>
<dbReference type="PANTHER" id="PTHR30204:SF69">
    <property type="entry name" value="MERR-FAMILY TRANSCRIPTIONAL REGULATOR"/>
    <property type="match status" value="1"/>
</dbReference>
<dbReference type="Gene3D" id="3.40.50.280">
    <property type="entry name" value="Cobalamin-binding domain"/>
    <property type="match status" value="1"/>
</dbReference>
<dbReference type="AlphaFoldDB" id="A0A2M9BDW6"/>
<evidence type="ECO:0000313" key="7">
    <source>
        <dbReference type="Proteomes" id="UP000230842"/>
    </source>
</evidence>
<organism evidence="6 7">
    <name type="scientific">Mumia flava</name>
    <dbReference type="NCBI Taxonomy" id="1348852"/>
    <lineage>
        <taxon>Bacteria</taxon>
        <taxon>Bacillati</taxon>
        <taxon>Actinomycetota</taxon>
        <taxon>Actinomycetes</taxon>
        <taxon>Propionibacteriales</taxon>
        <taxon>Nocardioidaceae</taxon>
        <taxon>Mumia</taxon>
    </lineage>
</organism>
<keyword evidence="7" id="KW-1185">Reference proteome</keyword>
<protein>
    <submittedName>
        <fullName evidence="6">MerR-like DNA binding protein</fullName>
    </submittedName>
</protein>
<comment type="caution">
    <text evidence="6">The sequence shown here is derived from an EMBL/GenBank/DDBJ whole genome shotgun (WGS) entry which is preliminary data.</text>
</comment>
<dbReference type="InterPro" id="IPR000551">
    <property type="entry name" value="MerR-type_HTH_dom"/>
</dbReference>
<evidence type="ECO:0000256" key="2">
    <source>
        <dbReference type="ARBA" id="ARBA00023015"/>
    </source>
</evidence>
<evidence type="ECO:0000256" key="3">
    <source>
        <dbReference type="ARBA" id="ARBA00023125"/>
    </source>
</evidence>
<dbReference type="PROSITE" id="PS50937">
    <property type="entry name" value="HTH_MERR_2"/>
    <property type="match status" value="1"/>
</dbReference>
<dbReference type="InterPro" id="IPR009061">
    <property type="entry name" value="DNA-bd_dom_put_sf"/>
</dbReference>
<dbReference type="Pfam" id="PF13411">
    <property type="entry name" value="MerR_1"/>
    <property type="match status" value="1"/>
</dbReference>
<accession>A0A2M9BDW6</accession>
<dbReference type="Gene3D" id="1.10.1660.10">
    <property type="match status" value="1"/>
</dbReference>
<dbReference type="RefSeq" id="WP_100414297.1">
    <property type="nucleotide sequence ID" value="NZ_PGEZ01000001.1"/>
</dbReference>
<reference evidence="6 7" key="1">
    <citation type="submission" date="2017-11" db="EMBL/GenBank/DDBJ databases">
        <title>Genomic Encyclopedia of Archaeal and Bacterial Type Strains, Phase II (KMG-II): From Individual Species to Whole Genera.</title>
        <authorList>
            <person name="Goeker M."/>
        </authorList>
    </citation>
    <scope>NUCLEOTIDE SEQUENCE [LARGE SCALE GENOMIC DNA]</scope>
    <source>
        <strain evidence="6 7">DSM 27763</strain>
    </source>
</reference>